<feature type="binding site" evidence="10">
    <location>
        <position position="195"/>
    </location>
    <ligand>
        <name>substrate</name>
    </ligand>
</feature>
<keyword evidence="15" id="KW-1185">Reference proteome</keyword>
<accession>A0A272ERV4</accession>
<keyword evidence="3 10" id="KW-0997">Cell inner membrane</keyword>
<feature type="binding site" evidence="10">
    <location>
        <position position="114"/>
    </location>
    <ligand>
        <name>Mn(2+)</name>
        <dbReference type="ChEBI" id="CHEBI:29035"/>
        <label>2</label>
    </ligand>
</feature>
<evidence type="ECO:0000313" key="13">
    <source>
        <dbReference type="EMBL" id="PAS92822.1"/>
    </source>
</evidence>
<dbReference type="OrthoDB" id="9783283at2"/>
<keyword evidence="7 10" id="KW-0443">Lipid metabolism</keyword>
<dbReference type="AlphaFoldDB" id="A0A272ERV4"/>
<dbReference type="Proteomes" id="UP000216107">
    <property type="component" value="Unassembled WGS sequence"/>
</dbReference>
<feature type="binding site" evidence="10">
    <location>
        <position position="9"/>
    </location>
    <ligand>
        <name>Mn(2+)</name>
        <dbReference type="ChEBI" id="CHEBI:29035"/>
        <label>1</label>
    </ligand>
</feature>
<dbReference type="PANTHER" id="PTHR34990:SF1">
    <property type="entry name" value="UDP-2,3-DIACYLGLUCOSAMINE HYDROLASE"/>
    <property type="match status" value="1"/>
</dbReference>
<evidence type="ECO:0000256" key="1">
    <source>
        <dbReference type="ARBA" id="ARBA00022475"/>
    </source>
</evidence>
<dbReference type="GO" id="GO:0009245">
    <property type="term" value="P:lipid A biosynthetic process"/>
    <property type="evidence" value="ECO:0007669"/>
    <property type="project" value="UniProtKB-UniRule"/>
</dbReference>
<keyword evidence="6 10" id="KW-0378">Hydrolase</keyword>
<proteinExistence type="inferred from homology"/>
<sequence>MILFISDLHLCAERPETTAAFLRFLSGPAREADALWILGDLFESWVGDDELDDPFCASIADVLSALTGSGVKTSIIVGNRDFLLGKRFAARSGTHLVAEPALIEWNGHRIVLLHGDAQCTDDLAYQRFRRRIRSPLSLALLRLLPLSWRLRLANRIRQRSESATHDKPSDITDVNPQAIEQAFRRTGAEWMVHGHTHRPARHLLAVDGLEKQRWVLADWHAQATWLETSADGLQARTE</sequence>
<feature type="binding site" evidence="10">
    <location>
        <position position="7"/>
    </location>
    <ligand>
        <name>Mn(2+)</name>
        <dbReference type="ChEBI" id="CHEBI:29035"/>
        <label>1</label>
    </ligand>
</feature>
<evidence type="ECO:0000313" key="12">
    <source>
        <dbReference type="EMBL" id="KAF7598880.1"/>
    </source>
</evidence>
<dbReference type="InterPro" id="IPR043461">
    <property type="entry name" value="LpxH-like"/>
</dbReference>
<reference evidence="13 14" key="2">
    <citation type="submission" date="2017-07" db="EMBL/GenBank/DDBJ databases">
        <title>Candidatus Dactylopiibacterium carminicum, a nitrogen-fixing symbiont of the cochineal insect Dactylopius coccus and Dactylopius opuntiae (Hemiptera: Coccoidea: Dactylopiidae).</title>
        <authorList>
            <person name="Vera A."/>
        </authorList>
    </citation>
    <scope>NUCLEOTIDE SEQUENCE [LARGE SCALE GENOMIC DNA]</scope>
    <source>
        <strain evidence="13 14">NFDCM</strain>
    </source>
</reference>
<keyword evidence="5 10" id="KW-0479">Metal-binding</keyword>
<keyword evidence="9 10" id="KW-0464">Manganese</keyword>
<comment type="caution">
    <text evidence="13">The sequence shown here is derived from an EMBL/GenBank/DDBJ whole genome shotgun (WGS) entry which is preliminary data.</text>
</comment>
<dbReference type="GO" id="GO:0030145">
    <property type="term" value="F:manganese ion binding"/>
    <property type="evidence" value="ECO:0007669"/>
    <property type="project" value="UniProtKB-UniRule"/>
</dbReference>
<feature type="binding site" evidence="10">
    <location>
        <position position="195"/>
    </location>
    <ligand>
        <name>Mn(2+)</name>
        <dbReference type="ChEBI" id="CHEBI:29035"/>
        <label>2</label>
    </ligand>
</feature>
<comment type="catalytic activity">
    <reaction evidence="10">
        <text>UDP-2-N,3-O-bis[(3R)-3-hydroxytetradecanoyl]-alpha-D-glucosamine + H2O = 2-N,3-O-bis[(3R)-3-hydroxytetradecanoyl]-alpha-D-glucosaminyl 1-phosphate + UMP + 2 H(+)</text>
        <dbReference type="Rhea" id="RHEA:25213"/>
        <dbReference type="ChEBI" id="CHEBI:15377"/>
        <dbReference type="ChEBI" id="CHEBI:15378"/>
        <dbReference type="ChEBI" id="CHEBI:57865"/>
        <dbReference type="ChEBI" id="CHEBI:57957"/>
        <dbReference type="ChEBI" id="CHEBI:78847"/>
        <dbReference type="EC" id="3.6.1.54"/>
    </reaction>
</comment>
<dbReference type="InterPro" id="IPR004843">
    <property type="entry name" value="Calcineurin-like_PHP"/>
</dbReference>
<dbReference type="EMBL" id="MDUX01000034">
    <property type="protein sequence ID" value="KAF7598880.1"/>
    <property type="molecule type" value="Genomic_DNA"/>
</dbReference>
<dbReference type="SUPFAM" id="SSF56300">
    <property type="entry name" value="Metallo-dependent phosphatases"/>
    <property type="match status" value="1"/>
</dbReference>
<comment type="function">
    <text evidence="10">Hydrolyzes the pyrophosphate bond of UDP-2,3-diacylglucosamine to yield 2,3-diacylglucosamine 1-phosphate (lipid X) and UMP by catalyzing the attack of water at the alpha-P atom. Involved in the biosynthesis of lipid A, a phosphorylated glycolipid that anchors the lipopolysaccharide to the outer membrane of the cell.</text>
</comment>
<reference evidence="12 15" key="1">
    <citation type="submission" date="2016-08" db="EMBL/GenBank/DDBJ databases">
        <title>Candidatus Dactylopiibacterium carminicum genome sequence.</title>
        <authorList>
            <person name="Ramirez-Puebla S.T."/>
            <person name="Ormeno-Orrillo E."/>
            <person name="Vera-Ponce De Leon A."/>
            <person name="Luis L."/>
            <person name="Sanchez-Flores A."/>
            <person name="Monica R."/>
            <person name="Martinez-Romero E."/>
        </authorList>
    </citation>
    <scope>NUCLEOTIDE SEQUENCE [LARGE SCALE GENOMIC DNA]</scope>
    <source>
        <strain evidence="12">END1</strain>
    </source>
</reference>
<feature type="binding site" evidence="10">
    <location>
        <position position="167"/>
    </location>
    <ligand>
        <name>substrate</name>
    </ligand>
</feature>
<dbReference type="GO" id="GO:0005737">
    <property type="term" value="C:cytoplasm"/>
    <property type="evidence" value="ECO:0007669"/>
    <property type="project" value="InterPro"/>
</dbReference>
<dbReference type="Proteomes" id="UP000623509">
    <property type="component" value="Unassembled WGS sequence"/>
</dbReference>
<evidence type="ECO:0000256" key="6">
    <source>
        <dbReference type="ARBA" id="ARBA00022801"/>
    </source>
</evidence>
<evidence type="ECO:0000256" key="10">
    <source>
        <dbReference type="HAMAP-Rule" id="MF_00575"/>
    </source>
</evidence>
<feature type="binding site" evidence="10">
    <location>
        <position position="40"/>
    </location>
    <ligand>
        <name>Mn(2+)</name>
        <dbReference type="ChEBI" id="CHEBI:29035"/>
        <label>1</label>
    </ligand>
</feature>
<comment type="pathway">
    <text evidence="10">Glycolipid biosynthesis; lipid IV(A) biosynthesis; lipid IV(A) from (3R)-3-hydroxytetradecanoyl-[acyl-carrier-protein] and UDP-N-acetyl-alpha-D-glucosamine: step 4/6.</text>
</comment>
<keyword evidence="8 10" id="KW-0472">Membrane</keyword>
<dbReference type="InterPro" id="IPR029052">
    <property type="entry name" value="Metallo-depent_PP-like"/>
</dbReference>
<evidence type="ECO:0000256" key="2">
    <source>
        <dbReference type="ARBA" id="ARBA00022516"/>
    </source>
</evidence>
<keyword evidence="4 10" id="KW-0441">Lipid A biosynthesis</keyword>
<dbReference type="GO" id="GO:0008758">
    <property type="term" value="F:UDP-2,3-diacylglucosamine hydrolase activity"/>
    <property type="evidence" value="ECO:0007669"/>
    <property type="project" value="UniProtKB-UniRule"/>
</dbReference>
<comment type="subcellular location">
    <subcellularLocation>
        <location evidence="10">Cell inner membrane</location>
        <topology evidence="10">Peripheral membrane protein</topology>
        <orientation evidence="10">Cytoplasmic side</orientation>
    </subcellularLocation>
</comment>
<feature type="binding site" evidence="10">
    <location>
        <position position="40"/>
    </location>
    <ligand>
        <name>Mn(2+)</name>
        <dbReference type="ChEBI" id="CHEBI:29035"/>
        <label>2</label>
    </ligand>
</feature>
<name>A0A272ERV4_9RHOO</name>
<feature type="domain" description="Calcineurin-like phosphoesterase" evidence="11">
    <location>
        <begin position="2"/>
        <end position="199"/>
    </location>
</feature>
<dbReference type="CDD" id="cd07398">
    <property type="entry name" value="MPP_YbbF-LpxH"/>
    <property type="match status" value="1"/>
</dbReference>
<dbReference type="NCBIfam" id="TIGR01854">
    <property type="entry name" value="lipid_A_lpxH"/>
    <property type="match status" value="1"/>
</dbReference>
<dbReference type="Gene3D" id="3.60.21.10">
    <property type="match status" value="1"/>
</dbReference>
<feature type="binding site" evidence="10">
    <location>
        <begin position="79"/>
        <end position="80"/>
    </location>
    <ligand>
        <name>substrate</name>
    </ligand>
</feature>
<feature type="binding site" evidence="10">
    <location>
        <position position="122"/>
    </location>
    <ligand>
        <name>substrate</name>
    </ligand>
</feature>
<dbReference type="HAMAP" id="MF_00575">
    <property type="entry name" value="LpxH"/>
    <property type="match status" value="1"/>
</dbReference>
<dbReference type="NCBIfam" id="NF003743">
    <property type="entry name" value="PRK05340.1"/>
    <property type="match status" value="1"/>
</dbReference>
<evidence type="ECO:0000256" key="9">
    <source>
        <dbReference type="ARBA" id="ARBA00023211"/>
    </source>
</evidence>
<comment type="similarity">
    <text evidence="10">Belongs to the LpxH family.</text>
</comment>
<dbReference type="EC" id="3.6.1.54" evidence="10"/>
<keyword evidence="2 10" id="KW-0444">Lipid biosynthesis</keyword>
<organism evidence="13 14">
    <name type="scientific">Candidatus Dactylopiibacterium carminicum</name>
    <dbReference type="NCBI Taxonomy" id="857335"/>
    <lineage>
        <taxon>Bacteria</taxon>
        <taxon>Pseudomonadati</taxon>
        <taxon>Pseudomonadota</taxon>
        <taxon>Betaproteobacteria</taxon>
        <taxon>Rhodocyclales</taxon>
        <taxon>Rhodocyclaceae</taxon>
        <taxon>Candidatus Dactylopiibacterium</taxon>
    </lineage>
</organism>
<feature type="binding site" evidence="10">
    <location>
        <position position="164"/>
    </location>
    <ligand>
        <name>substrate</name>
    </ligand>
</feature>
<feature type="binding site" evidence="10">
    <location>
        <position position="197"/>
    </location>
    <ligand>
        <name>Mn(2+)</name>
        <dbReference type="ChEBI" id="CHEBI:29035"/>
        <label>1</label>
    </ligand>
</feature>
<feature type="binding site" evidence="10">
    <location>
        <position position="160"/>
    </location>
    <ligand>
        <name>substrate</name>
    </ligand>
</feature>
<protein>
    <recommendedName>
        <fullName evidence="10">UDP-2,3-diacylglucosamine hydrolase</fullName>
        <ecNumber evidence="10">3.6.1.54</ecNumber>
    </recommendedName>
    <alternativeName>
        <fullName evidence="10">UDP-2,3-diacylglucosamine diphosphatase</fullName>
    </alternativeName>
</protein>
<dbReference type="GO" id="GO:0019897">
    <property type="term" value="C:extrinsic component of plasma membrane"/>
    <property type="evidence" value="ECO:0007669"/>
    <property type="project" value="UniProtKB-UniRule"/>
</dbReference>
<evidence type="ECO:0000256" key="4">
    <source>
        <dbReference type="ARBA" id="ARBA00022556"/>
    </source>
</evidence>
<dbReference type="PANTHER" id="PTHR34990">
    <property type="entry name" value="UDP-2,3-DIACYLGLUCOSAMINE HYDROLASE-RELATED"/>
    <property type="match status" value="1"/>
</dbReference>
<evidence type="ECO:0000256" key="8">
    <source>
        <dbReference type="ARBA" id="ARBA00023136"/>
    </source>
</evidence>
<evidence type="ECO:0000313" key="15">
    <source>
        <dbReference type="Proteomes" id="UP000623509"/>
    </source>
</evidence>
<evidence type="ECO:0000256" key="3">
    <source>
        <dbReference type="ARBA" id="ARBA00022519"/>
    </source>
</evidence>
<dbReference type="InterPro" id="IPR010138">
    <property type="entry name" value="UDP-diacylglucosamine_Hdrlase"/>
</dbReference>
<dbReference type="EMBL" id="NMRN01000029">
    <property type="protein sequence ID" value="PAS92822.1"/>
    <property type="molecule type" value="Genomic_DNA"/>
</dbReference>
<dbReference type="UniPathway" id="UPA00359">
    <property type="reaction ID" value="UER00480"/>
</dbReference>
<evidence type="ECO:0000256" key="5">
    <source>
        <dbReference type="ARBA" id="ARBA00022723"/>
    </source>
</evidence>
<dbReference type="Pfam" id="PF00149">
    <property type="entry name" value="Metallophos"/>
    <property type="match status" value="1"/>
</dbReference>
<comment type="cofactor">
    <cofactor evidence="10">
        <name>Mn(2+)</name>
        <dbReference type="ChEBI" id="CHEBI:29035"/>
    </cofactor>
    <text evidence="10">Binds 2 Mn(2+) ions per subunit in a binuclear metal center.</text>
</comment>
<keyword evidence="1 10" id="KW-1003">Cell membrane</keyword>
<dbReference type="RefSeq" id="WP_095524891.1">
    <property type="nucleotide sequence ID" value="NZ_MDUX01000034.1"/>
</dbReference>
<gene>
    <name evidence="10" type="primary">lpxH</name>
    <name evidence="12" type="ORF">BGI27_10780</name>
    <name evidence="13" type="ORF">CGU29_10150</name>
</gene>
<evidence type="ECO:0000259" key="11">
    <source>
        <dbReference type="Pfam" id="PF00149"/>
    </source>
</evidence>
<evidence type="ECO:0000256" key="7">
    <source>
        <dbReference type="ARBA" id="ARBA00023098"/>
    </source>
</evidence>
<feature type="binding site" evidence="10">
    <location>
        <position position="79"/>
    </location>
    <ligand>
        <name>Mn(2+)</name>
        <dbReference type="ChEBI" id="CHEBI:29035"/>
        <label>2</label>
    </ligand>
</feature>
<evidence type="ECO:0000313" key="14">
    <source>
        <dbReference type="Proteomes" id="UP000216107"/>
    </source>
</evidence>